<evidence type="ECO:0000313" key="1">
    <source>
        <dbReference type="EMBL" id="CAB4173303.1"/>
    </source>
</evidence>
<gene>
    <name evidence="1" type="ORF">UFOVP950_48</name>
</gene>
<dbReference type="EMBL" id="LR796894">
    <property type="protein sequence ID" value="CAB4173303.1"/>
    <property type="molecule type" value="Genomic_DNA"/>
</dbReference>
<reference evidence="1" key="1">
    <citation type="submission" date="2020-05" db="EMBL/GenBank/DDBJ databases">
        <authorList>
            <person name="Chiriac C."/>
            <person name="Salcher M."/>
            <person name="Ghai R."/>
            <person name="Kavagutti S V."/>
        </authorList>
    </citation>
    <scope>NUCLEOTIDE SEQUENCE</scope>
</reference>
<protein>
    <submittedName>
        <fullName evidence="1">Uncharacterized protein</fullName>
    </submittedName>
</protein>
<organism evidence="1">
    <name type="scientific">uncultured Caudovirales phage</name>
    <dbReference type="NCBI Taxonomy" id="2100421"/>
    <lineage>
        <taxon>Viruses</taxon>
        <taxon>Duplodnaviria</taxon>
        <taxon>Heunggongvirae</taxon>
        <taxon>Uroviricota</taxon>
        <taxon>Caudoviricetes</taxon>
        <taxon>Peduoviridae</taxon>
        <taxon>Maltschvirus</taxon>
        <taxon>Maltschvirus maltsch</taxon>
    </lineage>
</organism>
<sequence>METRGGARENAGRKPKSEELALIARLSPMDDLALKLLNDKLEEGDMSALKMFMEYRWSKPKQEVSVDGDLNFRIPGPVIYNTAPPLSHSENEIDV</sequence>
<name>A0A6J5PNS1_9CAUD</name>
<accession>A0A6J5PNS1</accession>
<proteinExistence type="predicted"/>